<reference evidence="2" key="1">
    <citation type="submission" date="2015-01" db="EMBL/GenBank/DDBJ databases">
        <authorList>
            <person name="Manzoor Shahid"/>
            <person name="Zubair Saima"/>
        </authorList>
    </citation>
    <scope>NUCLEOTIDE SEQUENCE [LARGE SCALE GENOMIC DNA]</scope>
    <source>
        <strain evidence="2">Sp3</strain>
    </source>
</reference>
<protein>
    <submittedName>
        <fullName evidence="1">Uncharacterized protein</fullName>
    </submittedName>
</protein>
<sequence length="40" mass="4842">MNMNREIILKKSQKIDEYIVKYYLENRNVDEGKNTRTCSC</sequence>
<name>A0A0B7MQU4_9FIRM</name>
<accession>A0A0B7MQU4</accession>
<dbReference type="GO" id="GO:0043937">
    <property type="term" value="P:regulation of sporulation"/>
    <property type="evidence" value="ECO:0007669"/>
    <property type="project" value="InterPro"/>
</dbReference>
<organism evidence="1 2">
    <name type="scientific">Syntrophaceticus schinkii</name>
    <dbReference type="NCBI Taxonomy" id="499207"/>
    <lineage>
        <taxon>Bacteria</taxon>
        <taxon>Bacillati</taxon>
        <taxon>Bacillota</taxon>
        <taxon>Clostridia</taxon>
        <taxon>Thermoanaerobacterales</taxon>
        <taxon>Thermoanaerobacterales Family III. Incertae Sedis</taxon>
        <taxon>Syntrophaceticus</taxon>
    </lineage>
</organism>
<dbReference type="Pfam" id="PF09388">
    <property type="entry name" value="SpoOE-like"/>
    <property type="match status" value="1"/>
</dbReference>
<gene>
    <name evidence="1" type="ORF">SSCH_810048</name>
</gene>
<dbReference type="InterPro" id="IPR018540">
    <property type="entry name" value="Spo0E-like"/>
</dbReference>
<evidence type="ECO:0000313" key="1">
    <source>
        <dbReference type="EMBL" id="CEO90371.1"/>
    </source>
</evidence>
<evidence type="ECO:0000313" key="2">
    <source>
        <dbReference type="Proteomes" id="UP000046155"/>
    </source>
</evidence>
<dbReference type="Proteomes" id="UP000046155">
    <property type="component" value="Unassembled WGS sequence"/>
</dbReference>
<proteinExistence type="predicted"/>
<dbReference type="AlphaFoldDB" id="A0A0B7MQU4"/>
<dbReference type="EMBL" id="CDRZ01000282">
    <property type="protein sequence ID" value="CEO90371.1"/>
    <property type="molecule type" value="Genomic_DNA"/>
</dbReference>
<keyword evidence="2" id="KW-1185">Reference proteome</keyword>